<proteinExistence type="predicted"/>
<dbReference type="EMBL" id="JSXC01000035">
    <property type="protein sequence ID" value="KHN51007.1"/>
    <property type="molecule type" value="Genomic_DNA"/>
</dbReference>
<comment type="caution">
    <text evidence="1">The sequence shown here is derived from an EMBL/GenBank/DDBJ whole genome shotgun (WGS) entry which is preliminary data.</text>
</comment>
<gene>
    <name evidence="1" type="ORF">OI69_13075</name>
</gene>
<keyword evidence="2" id="KW-1185">Reference proteome</keyword>
<dbReference type="AlphaFoldDB" id="A0A7V8IHV5"/>
<evidence type="ECO:0000313" key="1">
    <source>
        <dbReference type="EMBL" id="KHN51007.1"/>
    </source>
</evidence>
<dbReference type="Proteomes" id="UP000053038">
    <property type="component" value="Unassembled WGS sequence"/>
</dbReference>
<protein>
    <submittedName>
        <fullName evidence="1">Uncharacterized protein</fullName>
    </submittedName>
</protein>
<sequence>MLAALTSLIGLNVIVQCQTSHHRQSGSREAKHFGVFLSVSRCYALQVMMLFVVQYITKGEGQ</sequence>
<name>A0A7V8IHV5_9GAMM</name>
<organism evidence="1 2">
    <name type="scientific">Pectobacterium fontis</name>
    <dbReference type="NCBI Taxonomy" id="2558042"/>
    <lineage>
        <taxon>Bacteria</taxon>
        <taxon>Pseudomonadati</taxon>
        <taxon>Pseudomonadota</taxon>
        <taxon>Gammaproteobacteria</taxon>
        <taxon>Enterobacterales</taxon>
        <taxon>Pectobacteriaceae</taxon>
        <taxon>Pectobacterium</taxon>
    </lineage>
</organism>
<evidence type="ECO:0000313" key="2">
    <source>
        <dbReference type="Proteomes" id="UP000053038"/>
    </source>
</evidence>
<accession>A0A7V8IHV5</accession>
<reference evidence="1 2" key="1">
    <citation type="submission" date="2014-10" db="EMBL/GenBank/DDBJ databases">
        <title>Genome sequence of Pectobacterium carotovorum M022.</title>
        <authorList>
            <person name="Chan K.-G."/>
            <person name="Tan W.-S."/>
        </authorList>
    </citation>
    <scope>NUCLEOTIDE SEQUENCE [LARGE SCALE GENOMIC DNA]</scope>
    <source>
        <strain evidence="1 2">M022</strain>
    </source>
</reference>